<dbReference type="Pfam" id="PF20243">
    <property type="entry name" value="MbnP"/>
    <property type="match status" value="1"/>
</dbReference>
<proteinExistence type="predicted"/>
<gene>
    <name evidence="2" type="ORF">NVI5450_4040</name>
</gene>
<feature type="domain" description="Copper-binding protein MbnP-like" evidence="1">
    <location>
        <begin position="40"/>
        <end position="257"/>
    </location>
</feature>
<evidence type="ECO:0000313" key="3">
    <source>
        <dbReference type="Proteomes" id="UP000183794"/>
    </source>
</evidence>
<dbReference type="NCBIfam" id="TIGR04052">
    <property type="entry name" value="MbnP_like_WxW"/>
    <property type="match status" value="1"/>
</dbReference>
<protein>
    <recommendedName>
        <fullName evidence="1">Copper-binding protein MbnP-like domain-containing protein</fullName>
    </recommendedName>
</protein>
<dbReference type="STRING" id="80854.MVIS_2089"/>
<organism evidence="2 3">
    <name type="scientific">Moritella viscosa</name>
    <dbReference type="NCBI Taxonomy" id="80854"/>
    <lineage>
        <taxon>Bacteria</taxon>
        <taxon>Pseudomonadati</taxon>
        <taxon>Pseudomonadota</taxon>
        <taxon>Gammaproteobacteria</taxon>
        <taxon>Alteromonadales</taxon>
        <taxon>Moritellaceae</taxon>
        <taxon>Moritella</taxon>
    </lineage>
</organism>
<dbReference type="PROSITE" id="PS51257">
    <property type="entry name" value="PROKAR_LIPOPROTEIN"/>
    <property type="match status" value="1"/>
</dbReference>
<evidence type="ECO:0000313" key="2">
    <source>
        <dbReference type="EMBL" id="SGZ14319.1"/>
    </source>
</evidence>
<reference evidence="2 3" key="1">
    <citation type="submission" date="2016-11" db="EMBL/GenBank/DDBJ databases">
        <authorList>
            <person name="Jaros S."/>
            <person name="Januszkiewicz K."/>
            <person name="Wedrychowicz H."/>
        </authorList>
    </citation>
    <scope>NUCLEOTIDE SEQUENCE [LARGE SCALE GENOMIC DNA]</scope>
    <source>
        <strain evidence="2">NVI 5450</strain>
    </source>
</reference>
<evidence type="ECO:0000259" key="1">
    <source>
        <dbReference type="Pfam" id="PF20243"/>
    </source>
</evidence>
<dbReference type="EMBL" id="FPLD01000113">
    <property type="protein sequence ID" value="SGZ14319.1"/>
    <property type="molecule type" value="Genomic_DNA"/>
</dbReference>
<dbReference type="InterPro" id="IPR046863">
    <property type="entry name" value="MbnP-like_dom"/>
</dbReference>
<name>A0A090IGI6_9GAMM</name>
<dbReference type="InterPro" id="IPR023977">
    <property type="entry name" value="MbnP-like"/>
</dbReference>
<dbReference type="AlphaFoldDB" id="A0A090IGI6"/>
<dbReference type="Proteomes" id="UP000183794">
    <property type="component" value="Unassembled WGS sequence"/>
</dbReference>
<dbReference type="PATRIC" id="fig|80854.5.peg.2229"/>
<dbReference type="RefSeq" id="WP_045110316.1">
    <property type="nucleotide sequence ID" value="NZ_CAWRBC010000023.1"/>
</dbReference>
<sequence length="295" mass="31810">MWTNKLLAMAIVGALSGCGSSTTSSENSVQQPPTPNVITTQNVEIKFAARVGNEDISCVPMLAPVGLSNQIPEFKDARIYISEVALLNDADELVSVTLNQDKKWQYQNVALLDFETGTDSCSNGNTAINNVIKGTVPSGNYNGIQFTLGVPAELNNYGIDGDDAVSPLDVMGMNWSWQMGHKHLRMDIKGLMIHLGTTGCELVDADAESVDCSSSRPNRPKYQFDSFNPANNSIVFDYQELVSGIDISDTASSMCMSSNSGSVCQHIFDRLGLDLTSGQCVDGDCSAVQTWIEVE</sequence>
<accession>A0A090IGI6</accession>
<dbReference type="KEGG" id="mvs:MVIS_2089"/>
<dbReference type="HOGENOM" id="CLU_061770_0_0_6"/>